<evidence type="ECO:0000256" key="5">
    <source>
        <dbReference type="ARBA" id="ARBA00023242"/>
    </source>
</evidence>
<comment type="subcellular location">
    <subcellularLocation>
        <location evidence="1">Nucleus</location>
    </subcellularLocation>
</comment>
<evidence type="ECO:0000256" key="4">
    <source>
        <dbReference type="ARBA" id="ARBA00023163"/>
    </source>
</evidence>
<dbReference type="CDD" id="cd00067">
    <property type="entry name" value="GAL4"/>
    <property type="match status" value="1"/>
</dbReference>
<dbReference type="InterPro" id="IPR021858">
    <property type="entry name" value="Fun_TF"/>
</dbReference>
<evidence type="ECO:0000256" key="2">
    <source>
        <dbReference type="ARBA" id="ARBA00023015"/>
    </source>
</evidence>
<keyword evidence="3" id="KW-0238">DNA-binding</keyword>
<organism evidence="7 8">
    <name type="scientific">Aspergillus granulosus</name>
    <dbReference type="NCBI Taxonomy" id="176169"/>
    <lineage>
        <taxon>Eukaryota</taxon>
        <taxon>Fungi</taxon>
        <taxon>Dikarya</taxon>
        <taxon>Ascomycota</taxon>
        <taxon>Pezizomycotina</taxon>
        <taxon>Eurotiomycetes</taxon>
        <taxon>Eurotiomycetidae</taxon>
        <taxon>Eurotiales</taxon>
        <taxon>Aspergillaceae</taxon>
        <taxon>Aspergillus</taxon>
        <taxon>Aspergillus subgen. Nidulantes</taxon>
    </lineage>
</organism>
<dbReference type="SMART" id="SM00066">
    <property type="entry name" value="GAL4"/>
    <property type="match status" value="1"/>
</dbReference>
<proteinExistence type="predicted"/>
<gene>
    <name evidence="7" type="ORF">BJX63DRAFT_57422</name>
</gene>
<keyword evidence="4" id="KW-0804">Transcription</keyword>
<dbReference type="Pfam" id="PF00172">
    <property type="entry name" value="Zn_clus"/>
    <property type="match status" value="1"/>
</dbReference>
<reference evidence="7 8" key="1">
    <citation type="submission" date="2024-07" db="EMBL/GenBank/DDBJ databases">
        <title>Section-level genome sequencing and comparative genomics of Aspergillus sections Usti and Cavernicolus.</title>
        <authorList>
            <consortium name="Lawrence Berkeley National Laboratory"/>
            <person name="Nybo J.L."/>
            <person name="Vesth T.C."/>
            <person name="Theobald S."/>
            <person name="Frisvad J.C."/>
            <person name="Larsen T.O."/>
            <person name="Kjaerboelling I."/>
            <person name="Rothschild-Mancinelli K."/>
            <person name="Lyhne E.K."/>
            <person name="Kogle M.E."/>
            <person name="Barry K."/>
            <person name="Clum A."/>
            <person name="Na H."/>
            <person name="Ledsgaard L."/>
            <person name="Lin J."/>
            <person name="Lipzen A."/>
            <person name="Kuo A."/>
            <person name="Riley R."/>
            <person name="Mondo S."/>
            <person name="Labutti K."/>
            <person name="Haridas S."/>
            <person name="Pangalinan J."/>
            <person name="Salamov A.A."/>
            <person name="Simmons B.A."/>
            <person name="Magnuson J.K."/>
            <person name="Chen J."/>
            <person name="Drula E."/>
            <person name="Henrissat B."/>
            <person name="Wiebenga A."/>
            <person name="Lubbers R.J."/>
            <person name="Gomes A.C."/>
            <person name="Makela M.R."/>
            <person name="Stajich J."/>
            <person name="Grigoriev I.V."/>
            <person name="Mortensen U.H."/>
            <person name="De Vries R.P."/>
            <person name="Baker S.E."/>
            <person name="Andersen M.R."/>
        </authorList>
    </citation>
    <scope>NUCLEOTIDE SEQUENCE [LARGE SCALE GENOMIC DNA]</scope>
    <source>
        <strain evidence="7 8">CBS 588.65</strain>
    </source>
</reference>
<dbReference type="SUPFAM" id="SSF57701">
    <property type="entry name" value="Zn2/Cys6 DNA-binding domain"/>
    <property type="match status" value="1"/>
</dbReference>
<evidence type="ECO:0000256" key="3">
    <source>
        <dbReference type="ARBA" id="ARBA00023125"/>
    </source>
</evidence>
<dbReference type="PANTHER" id="PTHR37534">
    <property type="entry name" value="TRANSCRIPTIONAL ACTIVATOR PROTEIN UGA3"/>
    <property type="match status" value="1"/>
</dbReference>
<sequence>MQKALAEKPCHNCRRRRLKCDRAVPRCAKCAHTGQECLGYGKLFLWNRGVASRGKMMGKDFPSPGHDVAITMRRGDVWNSTRSYLQGPLLDPIFGDLDYTSRRYLFHFANTLSSDMVISSAHNANPFCSLIPLAREHPILLHAIVANAALHISCLHQRANGTLDLDSFQSLDSHSDPSNLSTCAKIDALSSKHNALVLLRHSLTSIHSNNIDIDLIITVIHLFITFDLIDMGESGWRAHVQGAIQLISRLKALEQTRRPSPLAGIRDSIMSDCLTYYILGSTLLRTPTLDDPFLFSGADGTEITASLIRAEANSYLSLPTPLLQILFKACELSNLVSVRISTTLGAPHQPDRYASIPMTLNILLEQVRSLNIIPWAESLECSSPARQQSRIHIALAHRAAVQIYIIRSVDGLPLDPSPYIGNTTEVLVSSIVTHLSHIGISDPMFKATCWPTFIAGAETDNPAYRQWAVGRLREFWSLIPWGYIRTAVEVMRTSWEVGDLNGDGDGDGGMKRGRSWIQGLKALERGWLIP</sequence>
<dbReference type="PROSITE" id="PS00463">
    <property type="entry name" value="ZN2_CY6_FUNGAL_1"/>
    <property type="match status" value="1"/>
</dbReference>
<comment type="caution">
    <text evidence="7">The sequence shown here is derived from an EMBL/GenBank/DDBJ whole genome shotgun (WGS) entry which is preliminary data.</text>
</comment>
<evidence type="ECO:0000259" key="6">
    <source>
        <dbReference type="PROSITE" id="PS50048"/>
    </source>
</evidence>
<dbReference type="Gene3D" id="4.10.240.10">
    <property type="entry name" value="Zn(2)-C6 fungal-type DNA-binding domain"/>
    <property type="match status" value="1"/>
</dbReference>
<name>A0ABR4GX97_9EURO</name>
<evidence type="ECO:0000313" key="7">
    <source>
        <dbReference type="EMBL" id="KAL2807831.1"/>
    </source>
</evidence>
<dbReference type="PROSITE" id="PS50048">
    <property type="entry name" value="ZN2_CY6_FUNGAL_2"/>
    <property type="match status" value="1"/>
</dbReference>
<dbReference type="InterPro" id="IPR036864">
    <property type="entry name" value="Zn2-C6_fun-type_DNA-bd_sf"/>
</dbReference>
<dbReference type="PANTHER" id="PTHR37534:SF51">
    <property type="entry name" value="ACRIFLAVINE SENSITIVITY CONTROL PROTEIN ACR-2"/>
    <property type="match status" value="1"/>
</dbReference>
<keyword evidence="8" id="KW-1185">Reference proteome</keyword>
<dbReference type="InterPro" id="IPR001138">
    <property type="entry name" value="Zn2Cys6_DnaBD"/>
</dbReference>
<keyword evidence="5" id="KW-0539">Nucleus</keyword>
<protein>
    <submittedName>
        <fullName evidence="7">Fungal-specific transcription factor domain-containing protein</fullName>
    </submittedName>
</protein>
<evidence type="ECO:0000256" key="1">
    <source>
        <dbReference type="ARBA" id="ARBA00004123"/>
    </source>
</evidence>
<dbReference type="EMBL" id="JBFXLT010000129">
    <property type="protein sequence ID" value="KAL2807831.1"/>
    <property type="molecule type" value="Genomic_DNA"/>
</dbReference>
<keyword evidence="2" id="KW-0805">Transcription regulation</keyword>
<dbReference type="Proteomes" id="UP001610334">
    <property type="component" value="Unassembled WGS sequence"/>
</dbReference>
<feature type="domain" description="Zn(2)-C6 fungal-type" evidence="6">
    <location>
        <begin position="9"/>
        <end position="37"/>
    </location>
</feature>
<accession>A0ABR4GX97</accession>
<evidence type="ECO:0000313" key="8">
    <source>
        <dbReference type="Proteomes" id="UP001610334"/>
    </source>
</evidence>
<dbReference type="Pfam" id="PF11951">
    <property type="entry name" value="Fungal_trans_2"/>
    <property type="match status" value="1"/>
</dbReference>